<keyword evidence="9" id="KW-1185">Reference proteome</keyword>
<evidence type="ECO:0000259" key="7">
    <source>
        <dbReference type="Pfam" id="PF00892"/>
    </source>
</evidence>
<feature type="transmembrane region" description="Helical" evidence="6">
    <location>
        <begin position="145"/>
        <end position="164"/>
    </location>
</feature>
<comment type="subcellular location">
    <subcellularLocation>
        <location evidence="1">Cell membrane</location>
        <topology evidence="1">Multi-pass membrane protein</topology>
    </subcellularLocation>
</comment>
<dbReference type="InterPro" id="IPR000620">
    <property type="entry name" value="EamA_dom"/>
</dbReference>
<evidence type="ECO:0000256" key="1">
    <source>
        <dbReference type="ARBA" id="ARBA00004651"/>
    </source>
</evidence>
<feature type="transmembrane region" description="Helical" evidence="6">
    <location>
        <begin position="119"/>
        <end position="139"/>
    </location>
</feature>
<sequence length="288" mass="31939">MNWKVYISGVAVSTIFGLSFLFTKNSIQHINVYTFLAYRFAVASIVMLLLVGVGVIRLSKKPYWKLWKVALFQPILYFVFETNGLRFATSSEAGMLIALIPIVITVLSPLLLKERIKWYQFLFAFLSFFGVFLIVASGGFEQGALVGKLLILGAVLSAALYNIFSRKLSAQFTPVETTFFMMITGFVFFFLVSIFTGQFKVTLHPAVIMGALYLGVLSSTVAFFLVNFMLSKVPPTVSSLFSNLTTVISVIAGSVIRHEKIAALQILGMVLILVSLVANSYLKSKEMH</sequence>
<dbReference type="PANTHER" id="PTHR32322">
    <property type="entry name" value="INNER MEMBRANE TRANSPORTER"/>
    <property type="match status" value="1"/>
</dbReference>
<evidence type="ECO:0000256" key="4">
    <source>
        <dbReference type="ARBA" id="ARBA00022989"/>
    </source>
</evidence>
<evidence type="ECO:0000313" key="8">
    <source>
        <dbReference type="EMBL" id="AMW33426.1"/>
    </source>
</evidence>
<keyword evidence="4 6" id="KW-1133">Transmembrane helix</keyword>
<keyword evidence="2" id="KW-1003">Cell membrane</keyword>
<feature type="transmembrane region" description="Helical" evidence="6">
    <location>
        <begin position="237"/>
        <end position="256"/>
    </location>
</feature>
<evidence type="ECO:0000313" key="9">
    <source>
        <dbReference type="Proteomes" id="UP000093740"/>
    </source>
</evidence>
<dbReference type="Proteomes" id="UP000093740">
    <property type="component" value="Chromosome"/>
</dbReference>
<keyword evidence="3 6" id="KW-0812">Transmembrane</keyword>
<dbReference type="PANTHER" id="PTHR32322:SF18">
    <property type="entry name" value="S-ADENOSYLMETHIONINE_S-ADENOSYLHOMOCYSTEINE TRANSPORTER"/>
    <property type="match status" value="1"/>
</dbReference>
<dbReference type="RefSeq" id="WP_033191728.1">
    <property type="nucleotide sequence ID" value="NZ_CP014334.2"/>
</dbReference>
<dbReference type="SUPFAM" id="SSF103481">
    <property type="entry name" value="Multidrug resistance efflux transporter EmrE"/>
    <property type="match status" value="2"/>
</dbReference>
<name>A0AAI8CMY1_FERIS</name>
<feature type="domain" description="EamA" evidence="7">
    <location>
        <begin position="5"/>
        <end position="135"/>
    </location>
</feature>
<feature type="transmembrane region" description="Helical" evidence="6">
    <location>
        <begin position="6"/>
        <end position="23"/>
    </location>
</feature>
<dbReference type="GO" id="GO:0005886">
    <property type="term" value="C:plasma membrane"/>
    <property type="evidence" value="ECO:0007669"/>
    <property type="project" value="UniProtKB-SubCell"/>
</dbReference>
<protein>
    <submittedName>
        <fullName evidence="8">DMT family transporter</fullName>
    </submittedName>
</protein>
<evidence type="ECO:0000256" key="5">
    <source>
        <dbReference type="ARBA" id="ARBA00023136"/>
    </source>
</evidence>
<dbReference type="InterPro" id="IPR050638">
    <property type="entry name" value="AA-Vitamin_Transporters"/>
</dbReference>
<feature type="transmembrane region" description="Helical" evidence="6">
    <location>
        <begin position="262"/>
        <end position="282"/>
    </location>
</feature>
<reference evidence="8 9" key="1">
    <citation type="journal article" date="2015" name="Stand. Genomic Sci.">
        <title>Genome sequence of a native-feather degrading extremely thermophilic Eubacterium, Fervidobacterium islandicum AW-1.</title>
        <authorList>
            <person name="Lee Y.J."/>
            <person name="Jeong H."/>
            <person name="Park G.S."/>
            <person name="Kwak Y."/>
            <person name="Lee S.J."/>
            <person name="Lee S.J."/>
            <person name="Park M.K."/>
            <person name="Kim J.Y."/>
            <person name="Kang H.K."/>
            <person name="Shin J.H."/>
            <person name="Lee D.W."/>
        </authorList>
    </citation>
    <scope>NUCLEOTIDE SEQUENCE [LARGE SCALE GENOMIC DNA]</scope>
    <source>
        <strain evidence="8 9">AW-1</strain>
    </source>
</reference>
<evidence type="ECO:0000256" key="6">
    <source>
        <dbReference type="SAM" id="Phobius"/>
    </source>
</evidence>
<dbReference type="InterPro" id="IPR037185">
    <property type="entry name" value="EmrE-like"/>
</dbReference>
<feature type="transmembrane region" description="Helical" evidence="6">
    <location>
        <begin position="93"/>
        <end position="112"/>
    </location>
</feature>
<dbReference type="Pfam" id="PF00892">
    <property type="entry name" value="EamA"/>
    <property type="match status" value="2"/>
</dbReference>
<keyword evidence="5 6" id="KW-0472">Membrane</keyword>
<feature type="domain" description="EamA" evidence="7">
    <location>
        <begin position="147"/>
        <end position="278"/>
    </location>
</feature>
<organism evidence="8 9">
    <name type="scientific">Fervidobacterium islandicum</name>
    <dbReference type="NCBI Taxonomy" id="2423"/>
    <lineage>
        <taxon>Bacteria</taxon>
        <taxon>Thermotogati</taxon>
        <taxon>Thermotogota</taxon>
        <taxon>Thermotogae</taxon>
        <taxon>Thermotogales</taxon>
        <taxon>Fervidobacteriaceae</taxon>
        <taxon>Fervidobacterium</taxon>
    </lineage>
</organism>
<accession>A0AAI8CMY1</accession>
<evidence type="ECO:0000256" key="3">
    <source>
        <dbReference type="ARBA" id="ARBA00022692"/>
    </source>
</evidence>
<evidence type="ECO:0000256" key="2">
    <source>
        <dbReference type="ARBA" id="ARBA00022475"/>
    </source>
</evidence>
<gene>
    <name evidence="8" type="ORF">NA23_09405</name>
</gene>
<proteinExistence type="predicted"/>
<dbReference type="KEGG" id="fia:NA23_09405"/>
<feature type="transmembrane region" description="Helical" evidence="6">
    <location>
        <begin position="207"/>
        <end position="230"/>
    </location>
</feature>
<dbReference type="EMBL" id="CP014334">
    <property type="protein sequence ID" value="AMW33426.1"/>
    <property type="molecule type" value="Genomic_DNA"/>
</dbReference>
<feature type="transmembrane region" description="Helical" evidence="6">
    <location>
        <begin position="35"/>
        <end position="56"/>
    </location>
</feature>
<feature type="transmembrane region" description="Helical" evidence="6">
    <location>
        <begin position="176"/>
        <end position="195"/>
    </location>
</feature>
<dbReference type="AlphaFoldDB" id="A0AAI8CMY1"/>
<dbReference type="Gene3D" id="1.10.3730.20">
    <property type="match status" value="1"/>
</dbReference>